<feature type="transmembrane region" description="Helical" evidence="1">
    <location>
        <begin position="45"/>
        <end position="62"/>
    </location>
</feature>
<sequence>MQRPALIASAASLVVGGIAVLFHLAQPLHIFNGFGNPTSGITQELIVIVVLAVVMVVYFAMVQRNDGKVPSWCAVLAIVVSVVLDVICAHSYMMASLPAWDSVLQVLSVVGGSCAVGPMVVAVIADIKGAQLKEVGLFAVAGSLVGLATTLLYLVNMSMTGASFTNIGTYLDPTNPTAAILDPTTISPFGGDALLSTCTAVVASAIVLVVAVVGKKQGSWKAWGAIGAIAALVAMISLRVVFYMMGVPVFGFYGITG</sequence>
<evidence type="ECO:0000313" key="2">
    <source>
        <dbReference type="EMBL" id="NHM13573.1"/>
    </source>
</evidence>
<feature type="transmembrane region" description="Helical" evidence="1">
    <location>
        <begin position="104"/>
        <end position="125"/>
    </location>
</feature>
<reference evidence="2 3" key="1">
    <citation type="submission" date="2019-11" db="EMBL/GenBank/DDBJ databases">
        <title>Eggerthellaceae novel genus isolated from the rectal contents of marmort.</title>
        <authorList>
            <person name="Zhang G."/>
        </authorList>
    </citation>
    <scope>NUCLEOTIDE SEQUENCE [LARGE SCALE GENOMIC DNA]</scope>
    <source>
        <strain evidence="3">zg-886</strain>
    </source>
</reference>
<proteinExistence type="predicted"/>
<feature type="transmembrane region" description="Helical" evidence="1">
    <location>
        <begin position="5"/>
        <end position="25"/>
    </location>
</feature>
<dbReference type="Proteomes" id="UP000636394">
    <property type="component" value="Unassembled WGS sequence"/>
</dbReference>
<keyword evidence="3" id="KW-1185">Reference proteome</keyword>
<evidence type="ECO:0000313" key="3">
    <source>
        <dbReference type="Proteomes" id="UP000636394"/>
    </source>
</evidence>
<feature type="transmembrane region" description="Helical" evidence="1">
    <location>
        <begin position="193"/>
        <end position="213"/>
    </location>
</feature>
<keyword evidence="1" id="KW-0812">Transmembrane</keyword>
<evidence type="ECO:0000256" key="1">
    <source>
        <dbReference type="SAM" id="Phobius"/>
    </source>
</evidence>
<comment type="caution">
    <text evidence="2">The sequence shown here is derived from an EMBL/GenBank/DDBJ whole genome shotgun (WGS) entry which is preliminary data.</text>
</comment>
<feature type="transmembrane region" description="Helical" evidence="1">
    <location>
        <begin position="69"/>
        <end position="92"/>
    </location>
</feature>
<protein>
    <recommendedName>
        <fullName evidence="4">DUF4064 domain-containing protein</fullName>
    </recommendedName>
</protein>
<accession>A0ABX0IKB2</accession>
<dbReference type="EMBL" id="WPCR01000002">
    <property type="protein sequence ID" value="NHM13573.1"/>
    <property type="molecule type" value="Genomic_DNA"/>
</dbReference>
<organism evidence="2 3">
    <name type="scientific">Xiamenia xianingshaonis</name>
    <dbReference type="NCBI Taxonomy" id="2682776"/>
    <lineage>
        <taxon>Bacteria</taxon>
        <taxon>Bacillati</taxon>
        <taxon>Actinomycetota</taxon>
        <taxon>Coriobacteriia</taxon>
        <taxon>Eggerthellales</taxon>
        <taxon>Eggerthellaceae</taxon>
        <taxon>Xiamenia</taxon>
    </lineage>
</organism>
<feature type="transmembrane region" description="Helical" evidence="1">
    <location>
        <begin position="225"/>
        <end position="255"/>
    </location>
</feature>
<evidence type="ECO:0008006" key="4">
    <source>
        <dbReference type="Google" id="ProtNLM"/>
    </source>
</evidence>
<dbReference type="RefSeq" id="WP_166338519.1">
    <property type="nucleotide sequence ID" value="NZ_WPCR01000002.1"/>
</dbReference>
<keyword evidence="1" id="KW-0472">Membrane</keyword>
<name>A0ABX0IKB2_9ACTN</name>
<gene>
    <name evidence="2" type="ORF">GMI68_02100</name>
</gene>
<feature type="transmembrane region" description="Helical" evidence="1">
    <location>
        <begin position="137"/>
        <end position="155"/>
    </location>
</feature>
<keyword evidence="1" id="KW-1133">Transmembrane helix</keyword>